<evidence type="ECO:0000313" key="2">
    <source>
        <dbReference type="EMBL" id="NWH67449.1"/>
    </source>
</evidence>
<accession>A0A7K4JSJ9</accession>
<evidence type="ECO:0000256" key="1">
    <source>
        <dbReference type="SAM" id="MobiDB-lite"/>
    </source>
</evidence>
<dbReference type="Proteomes" id="UP000531151">
    <property type="component" value="Unassembled WGS sequence"/>
</dbReference>
<protein>
    <submittedName>
        <fullName evidence="2">NGRN protein</fullName>
    </submittedName>
</protein>
<proteinExistence type="predicted"/>
<comment type="caution">
    <text evidence="2">The sequence shown here is derived from an EMBL/GenBank/DDBJ whole genome shotgun (WGS) entry which is preliminary data.</text>
</comment>
<dbReference type="GO" id="GO:0005634">
    <property type="term" value="C:nucleus"/>
    <property type="evidence" value="ECO:0007669"/>
    <property type="project" value="TreeGrafter"/>
</dbReference>
<evidence type="ECO:0000313" key="3">
    <source>
        <dbReference type="Proteomes" id="UP000531151"/>
    </source>
</evidence>
<organism evidence="2 3">
    <name type="scientific">Geococcyx californianus</name>
    <name type="common">Greater roadrunner</name>
    <name type="synonym">Saurothera californiana</name>
    <dbReference type="NCBI Taxonomy" id="8947"/>
    <lineage>
        <taxon>Eukaryota</taxon>
        <taxon>Metazoa</taxon>
        <taxon>Chordata</taxon>
        <taxon>Craniata</taxon>
        <taxon>Vertebrata</taxon>
        <taxon>Euteleostomi</taxon>
        <taxon>Archelosauria</taxon>
        <taxon>Archosauria</taxon>
        <taxon>Dinosauria</taxon>
        <taxon>Saurischia</taxon>
        <taxon>Theropoda</taxon>
        <taxon>Coelurosauria</taxon>
        <taxon>Aves</taxon>
        <taxon>Neognathae</taxon>
        <taxon>Neoaves</taxon>
        <taxon>Otidimorphae</taxon>
        <taxon>Cuculiformes</taxon>
        <taxon>Neomorphidae</taxon>
        <taxon>Geococcyx</taxon>
    </lineage>
</organism>
<sequence>RARRAAGRLRRLRRELGVGRDAPERTLTWRAMEQMRFLRRELPEEWPPERLARGFGVSTEVVRRVLRGRGCVPPGRRQRQDERARRAA</sequence>
<dbReference type="PANTHER" id="PTHR13475">
    <property type="entry name" value="NEUGRIN"/>
    <property type="match status" value="1"/>
</dbReference>
<dbReference type="Pfam" id="PF06413">
    <property type="entry name" value="Neugrin"/>
    <property type="match status" value="1"/>
</dbReference>
<feature type="compositionally biased region" description="Basic and acidic residues" evidence="1">
    <location>
        <begin position="78"/>
        <end position="88"/>
    </location>
</feature>
<dbReference type="EMBL" id="VWPV01038104">
    <property type="protein sequence ID" value="NWH67449.1"/>
    <property type="molecule type" value="Genomic_DNA"/>
</dbReference>
<dbReference type="InterPro" id="IPR010487">
    <property type="entry name" value="NGRN/Rrg9"/>
</dbReference>
<keyword evidence="3" id="KW-1185">Reference proteome</keyword>
<gene>
    <name evidence="2" type="primary">Ngrn</name>
    <name evidence="2" type="ORF">GEOCAL_R14521</name>
</gene>
<dbReference type="AlphaFoldDB" id="A0A7K4JSJ9"/>
<reference evidence="2 3" key="1">
    <citation type="submission" date="2019-09" db="EMBL/GenBank/DDBJ databases">
        <title>Bird 10,000 Genomes (B10K) Project - Family phase.</title>
        <authorList>
            <person name="Zhang G."/>
        </authorList>
    </citation>
    <scope>NUCLEOTIDE SEQUENCE [LARGE SCALE GENOMIC DNA]</scope>
    <source>
        <strain evidence="2">B10K-CU-031-07</strain>
        <tissue evidence="2">Muscle</tissue>
    </source>
</reference>
<feature type="non-terminal residue" evidence="2">
    <location>
        <position position="1"/>
    </location>
</feature>
<feature type="non-terminal residue" evidence="2">
    <location>
        <position position="88"/>
    </location>
</feature>
<name>A0A7K4JSJ9_GEOCA</name>
<feature type="region of interest" description="Disordered" evidence="1">
    <location>
        <begin position="69"/>
        <end position="88"/>
    </location>
</feature>
<dbReference type="PANTHER" id="PTHR13475:SF3">
    <property type="entry name" value="NEUGRIN"/>
    <property type="match status" value="1"/>
</dbReference>